<dbReference type="SUPFAM" id="SSF53448">
    <property type="entry name" value="Nucleotide-diphospho-sugar transferases"/>
    <property type="match status" value="1"/>
</dbReference>
<dbReference type="AlphaFoldDB" id="A0A5Q2VIL0"/>
<sequence length="329" mass="37242">MNITLSLIIPVYKVEAYIEACLCSVLQQLPDWAEVIIVDDGSPDDAIGIAEEVLCRFPQHKLRVSILRQQNQGLSEARNSGIAHAQGRYVGFLDSDDVLLEGYFSILGRLLADNPQADIVAFNAQRFSAFNNGKIQPDGTLAIVPGNAAPQQRDAHMALLADSFNRSLWFAWARIYRKTLFDQARFPAGRNFEDIQLIPQLYLKAERIVVCDTPLVGYRSNPNGITRAPKRRDLDDLDYALDGADTGRREGVGHGLYSVLFVTTLKARLLVGLDFFGLRDALRETRALKRRYSGLRAEERKMLSRKNRLFYRSPLAYYLMARLYNLRVK</sequence>
<dbReference type="GO" id="GO:0016758">
    <property type="term" value="F:hexosyltransferase activity"/>
    <property type="evidence" value="ECO:0007669"/>
    <property type="project" value="UniProtKB-ARBA"/>
</dbReference>
<dbReference type="Proteomes" id="UP000381260">
    <property type="component" value="Chromosome"/>
</dbReference>
<dbReference type="PANTHER" id="PTHR22916:SF3">
    <property type="entry name" value="UDP-GLCNAC:BETAGAL BETA-1,3-N-ACETYLGLUCOSAMINYLTRANSFERASE-LIKE PROTEIN 1"/>
    <property type="match status" value="1"/>
</dbReference>
<accession>A0A5Q2VIL0</accession>
<dbReference type="InterPro" id="IPR001173">
    <property type="entry name" value="Glyco_trans_2-like"/>
</dbReference>
<organism evidence="2 3">
    <name type="scientific">Serratia proteamaculans</name>
    <dbReference type="NCBI Taxonomy" id="28151"/>
    <lineage>
        <taxon>Bacteria</taxon>
        <taxon>Pseudomonadati</taxon>
        <taxon>Pseudomonadota</taxon>
        <taxon>Gammaproteobacteria</taxon>
        <taxon>Enterobacterales</taxon>
        <taxon>Yersiniaceae</taxon>
        <taxon>Serratia</taxon>
    </lineage>
</organism>
<protein>
    <submittedName>
        <fullName evidence="2">Glycosyltransferase</fullName>
    </submittedName>
</protein>
<dbReference type="EMBL" id="CP045913">
    <property type="protein sequence ID" value="QGH63253.1"/>
    <property type="molecule type" value="Genomic_DNA"/>
</dbReference>
<dbReference type="Pfam" id="PF00535">
    <property type="entry name" value="Glycos_transf_2"/>
    <property type="match status" value="1"/>
</dbReference>
<dbReference type="RefSeq" id="WP_153860014.1">
    <property type="nucleotide sequence ID" value="NZ_CP045913.1"/>
</dbReference>
<evidence type="ECO:0000313" key="3">
    <source>
        <dbReference type="Proteomes" id="UP000381260"/>
    </source>
</evidence>
<evidence type="ECO:0000313" key="2">
    <source>
        <dbReference type="EMBL" id="QGH63253.1"/>
    </source>
</evidence>
<reference evidence="2 3" key="1">
    <citation type="submission" date="2019-11" db="EMBL/GenBank/DDBJ databases">
        <title>The Phosphoenolpyruvate Phosphotransferase System Regulates Serratia proteamaculans 336X Biofilm Formation and Wheat Roots colonization.</title>
        <authorList>
            <person name="Liu F."/>
        </authorList>
    </citation>
    <scope>NUCLEOTIDE SEQUENCE [LARGE SCALE GENOMIC DNA]</scope>
    <source>
        <strain evidence="2 3">336X</strain>
    </source>
</reference>
<proteinExistence type="predicted"/>
<evidence type="ECO:0000259" key="1">
    <source>
        <dbReference type="Pfam" id="PF00535"/>
    </source>
</evidence>
<feature type="domain" description="Glycosyltransferase 2-like" evidence="1">
    <location>
        <begin position="6"/>
        <end position="131"/>
    </location>
</feature>
<dbReference type="Gene3D" id="3.90.550.10">
    <property type="entry name" value="Spore Coat Polysaccharide Biosynthesis Protein SpsA, Chain A"/>
    <property type="match status" value="1"/>
</dbReference>
<keyword evidence="2" id="KW-0808">Transferase</keyword>
<dbReference type="CDD" id="cd00761">
    <property type="entry name" value="Glyco_tranf_GTA_type"/>
    <property type="match status" value="1"/>
</dbReference>
<name>A0A5Q2VIL0_SERPR</name>
<gene>
    <name evidence="2" type="ORF">GHV41_21480</name>
</gene>
<dbReference type="InterPro" id="IPR029044">
    <property type="entry name" value="Nucleotide-diphossugar_trans"/>
</dbReference>
<dbReference type="PANTHER" id="PTHR22916">
    <property type="entry name" value="GLYCOSYLTRANSFERASE"/>
    <property type="match status" value="1"/>
</dbReference>